<accession>A0ABP0KVR8</accession>
<dbReference type="Gene3D" id="1.20.1250.20">
    <property type="entry name" value="MFS general substrate transporter like domains"/>
    <property type="match status" value="1"/>
</dbReference>
<dbReference type="EMBL" id="CAXAMN010010001">
    <property type="protein sequence ID" value="CAK9030333.1"/>
    <property type="molecule type" value="Genomic_DNA"/>
</dbReference>
<gene>
    <name evidence="2" type="ORF">CCMP2556_LOCUS17828</name>
</gene>
<dbReference type="InterPro" id="IPR036259">
    <property type="entry name" value="MFS_trans_sf"/>
</dbReference>
<name>A0ABP0KVR8_9DINO</name>
<protein>
    <recommendedName>
        <fullName evidence="4">Solute carrier family 40 protein</fullName>
    </recommendedName>
</protein>
<evidence type="ECO:0000313" key="2">
    <source>
        <dbReference type="EMBL" id="CAK9030333.1"/>
    </source>
</evidence>
<keyword evidence="1" id="KW-0472">Membrane</keyword>
<reference evidence="2 3" key="1">
    <citation type="submission" date="2024-02" db="EMBL/GenBank/DDBJ databases">
        <authorList>
            <person name="Chen Y."/>
            <person name="Shah S."/>
            <person name="Dougan E. K."/>
            <person name="Thang M."/>
            <person name="Chan C."/>
        </authorList>
    </citation>
    <scope>NUCLEOTIDE SEQUENCE [LARGE SCALE GENOMIC DNA]</scope>
</reference>
<evidence type="ECO:0008006" key="4">
    <source>
        <dbReference type="Google" id="ProtNLM"/>
    </source>
</evidence>
<evidence type="ECO:0000256" key="1">
    <source>
        <dbReference type="SAM" id="Phobius"/>
    </source>
</evidence>
<feature type="transmembrane region" description="Helical" evidence="1">
    <location>
        <begin position="144"/>
        <end position="165"/>
    </location>
</feature>
<comment type="caution">
    <text evidence="2">The sequence shown here is derived from an EMBL/GenBank/DDBJ whole genome shotgun (WGS) entry which is preliminary data.</text>
</comment>
<proteinExistence type="predicted"/>
<feature type="transmembrane region" description="Helical" evidence="1">
    <location>
        <begin position="239"/>
        <end position="258"/>
    </location>
</feature>
<dbReference type="SUPFAM" id="SSF103473">
    <property type="entry name" value="MFS general substrate transporter"/>
    <property type="match status" value="1"/>
</dbReference>
<sequence length="327" mass="35168">MLATTSKQCGAARNCGSIAAMIVPALLYQRFGWPAVCCGACSAALLYILLSSLVGRQQPESRRDKHEEGHLDISWIDWIVGSAFIFTELQYNIGNAAIPQTLTTTFNMSVGEVGPTLGSFNAISMLFLAVLPSVPCAFLHRSPLNIVMCFLFVLVSWICAAFSAMHAADGYSVFVMSILSFTLSINMAQVLMLEYLSGVLDTKGAERLMGVSETLGCGFAMLGGYLGDELEVYGSAAPFVMQGIVAFLTVTTLGASLAHRHVTRDNPSHVSPLSFRNQLAEGVKRIAVSQSTDSPASMERKYRQHLAQGNRTVVKPLLGDADVITIA</sequence>
<dbReference type="Proteomes" id="UP001642484">
    <property type="component" value="Unassembled WGS sequence"/>
</dbReference>
<feature type="transmembrane region" description="Helical" evidence="1">
    <location>
        <begin position="113"/>
        <end position="132"/>
    </location>
</feature>
<keyword evidence="1" id="KW-0812">Transmembrane</keyword>
<evidence type="ECO:0000313" key="3">
    <source>
        <dbReference type="Proteomes" id="UP001642484"/>
    </source>
</evidence>
<organism evidence="2 3">
    <name type="scientific">Durusdinium trenchii</name>
    <dbReference type="NCBI Taxonomy" id="1381693"/>
    <lineage>
        <taxon>Eukaryota</taxon>
        <taxon>Sar</taxon>
        <taxon>Alveolata</taxon>
        <taxon>Dinophyceae</taxon>
        <taxon>Suessiales</taxon>
        <taxon>Symbiodiniaceae</taxon>
        <taxon>Durusdinium</taxon>
    </lineage>
</organism>
<keyword evidence="3" id="KW-1185">Reference proteome</keyword>
<keyword evidence="1" id="KW-1133">Transmembrane helix</keyword>
<feature type="transmembrane region" description="Helical" evidence="1">
    <location>
        <begin position="171"/>
        <end position="196"/>
    </location>
</feature>
<feature type="transmembrane region" description="Helical" evidence="1">
    <location>
        <begin position="31"/>
        <end position="54"/>
    </location>
</feature>